<dbReference type="AlphaFoldDB" id="A0A9P9EZL5"/>
<reference evidence="2" key="1">
    <citation type="journal article" date="2021" name="Nat. Commun.">
        <title>Genetic determinants of endophytism in the Arabidopsis root mycobiome.</title>
        <authorList>
            <person name="Mesny F."/>
            <person name="Miyauchi S."/>
            <person name="Thiergart T."/>
            <person name="Pickel B."/>
            <person name="Atanasova L."/>
            <person name="Karlsson M."/>
            <person name="Huettel B."/>
            <person name="Barry K.W."/>
            <person name="Haridas S."/>
            <person name="Chen C."/>
            <person name="Bauer D."/>
            <person name="Andreopoulos W."/>
            <person name="Pangilinan J."/>
            <person name="LaButti K."/>
            <person name="Riley R."/>
            <person name="Lipzen A."/>
            <person name="Clum A."/>
            <person name="Drula E."/>
            <person name="Henrissat B."/>
            <person name="Kohler A."/>
            <person name="Grigoriev I.V."/>
            <person name="Martin F.M."/>
            <person name="Hacquard S."/>
        </authorList>
    </citation>
    <scope>NUCLEOTIDE SEQUENCE</scope>
    <source>
        <strain evidence="2">MPI-CAGE-AT-0147</strain>
    </source>
</reference>
<comment type="caution">
    <text evidence="2">The sequence shown here is derived from an EMBL/GenBank/DDBJ whole genome shotgun (WGS) entry which is preliminary data.</text>
</comment>
<feature type="compositionally biased region" description="Basic and acidic residues" evidence="1">
    <location>
        <begin position="200"/>
        <end position="212"/>
    </location>
</feature>
<keyword evidence="3" id="KW-1185">Reference proteome</keyword>
<proteinExistence type="predicted"/>
<protein>
    <submittedName>
        <fullName evidence="2">Uncharacterized protein</fullName>
    </submittedName>
</protein>
<dbReference type="Proteomes" id="UP000738349">
    <property type="component" value="Unassembled WGS sequence"/>
</dbReference>
<gene>
    <name evidence="2" type="ORF">EDB81DRAFT_856108</name>
</gene>
<organism evidence="2 3">
    <name type="scientific">Dactylonectria macrodidyma</name>
    <dbReference type="NCBI Taxonomy" id="307937"/>
    <lineage>
        <taxon>Eukaryota</taxon>
        <taxon>Fungi</taxon>
        <taxon>Dikarya</taxon>
        <taxon>Ascomycota</taxon>
        <taxon>Pezizomycotina</taxon>
        <taxon>Sordariomycetes</taxon>
        <taxon>Hypocreomycetidae</taxon>
        <taxon>Hypocreales</taxon>
        <taxon>Nectriaceae</taxon>
        <taxon>Dactylonectria</taxon>
    </lineage>
</organism>
<evidence type="ECO:0000313" key="3">
    <source>
        <dbReference type="Proteomes" id="UP000738349"/>
    </source>
</evidence>
<accession>A0A9P9EZL5</accession>
<evidence type="ECO:0000313" key="2">
    <source>
        <dbReference type="EMBL" id="KAH7148387.1"/>
    </source>
</evidence>
<feature type="region of interest" description="Disordered" evidence="1">
    <location>
        <begin position="200"/>
        <end position="220"/>
    </location>
</feature>
<evidence type="ECO:0000256" key="1">
    <source>
        <dbReference type="SAM" id="MobiDB-lite"/>
    </source>
</evidence>
<dbReference type="EMBL" id="JAGMUV010000007">
    <property type="protein sequence ID" value="KAH7148387.1"/>
    <property type="molecule type" value="Genomic_DNA"/>
</dbReference>
<sequence>MHPSRAVSVDLLRASTKGSQLQVGLGGANKPGPKKSYTPLFAGIIANRAMQHPLQPYEPAPHYPGRHPPCHMRLSPCRQHPMFISTDLLFPDPASETTKNNCPSRNSPFVLRASYPRREKVPNHNSPPPPVPRLLRVLPALANPCNSPEIDDKSWAAPTPCDLMLMGVVSKPTSKPLFELSRATSVPWRILNRAVVGRSEGARKKVPDEHGEPFSPGGRDGAGLFGLGPAPLAGLFLRRRGWLQQHDSAFRGSVRGVARPPHQLPLR</sequence>
<name>A0A9P9EZL5_9HYPO</name>